<name>A0A7D9DKK9_PARCT</name>
<comment type="function">
    <text evidence="2">Catalyzes the post-translational formation of 4-hydroxyproline in -Xaa-Pro-Gly- sequences in collagens and other proteins.</text>
</comment>
<dbReference type="InterPro" id="IPR013547">
    <property type="entry name" value="P4H_N"/>
</dbReference>
<dbReference type="InterPro" id="IPR006620">
    <property type="entry name" value="Pro_4_hyd_alph"/>
</dbReference>
<reference evidence="15" key="1">
    <citation type="submission" date="2020-04" db="EMBL/GenBank/DDBJ databases">
        <authorList>
            <person name="Alioto T."/>
            <person name="Alioto T."/>
            <person name="Gomez Garrido J."/>
        </authorList>
    </citation>
    <scope>NUCLEOTIDE SEQUENCE</scope>
    <source>
        <strain evidence="15">A484AB</strain>
    </source>
</reference>
<dbReference type="SUPFAM" id="SSF48452">
    <property type="entry name" value="TPR-like"/>
    <property type="match status" value="1"/>
</dbReference>
<dbReference type="EC" id="1.14.11.2" evidence="6"/>
<dbReference type="EMBL" id="CACRXK020001180">
    <property type="protein sequence ID" value="CAB3987475.1"/>
    <property type="molecule type" value="Genomic_DNA"/>
</dbReference>
<dbReference type="SMART" id="SM00702">
    <property type="entry name" value="P4Hc"/>
    <property type="match status" value="1"/>
</dbReference>
<protein>
    <recommendedName>
        <fullName evidence="6">procollagen-proline 4-dioxygenase</fullName>
        <ecNumber evidence="6">1.14.11.2</ecNumber>
    </recommendedName>
</protein>
<keyword evidence="9" id="KW-0223">Dioxygenase</keyword>
<dbReference type="PROSITE" id="PS51352">
    <property type="entry name" value="THIOREDOXIN_2"/>
    <property type="match status" value="1"/>
</dbReference>
<accession>A0A7D9DKK9</accession>
<evidence type="ECO:0000256" key="1">
    <source>
        <dbReference type="ARBA" id="ARBA00001961"/>
    </source>
</evidence>
<evidence type="ECO:0000256" key="12">
    <source>
        <dbReference type="ARBA" id="ARBA00023180"/>
    </source>
</evidence>
<evidence type="ECO:0000256" key="3">
    <source>
        <dbReference type="ARBA" id="ARBA00004319"/>
    </source>
</evidence>
<dbReference type="Gene3D" id="2.60.120.620">
    <property type="entry name" value="q2cbj1_9rhob like domain"/>
    <property type="match status" value="1"/>
</dbReference>
<dbReference type="SUPFAM" id="SSF52833">
    <property type="entry name" value="Thioredoxin-like"/>
    <property type="match status" value="1"/>
</dbReference>
<evidence type="ECO:0000256" key="5">
    <source>
        <dbReference type="ARBA" id="ARBA00008270"/>
    </source>
</evidence>
<dbReference type="Gene3D" id="3.10.310.10">
    <property type="entry name" value="Diaminopimelate Epimerase, Chain A, domain 1"/>
    <property type="match status" value="2"/>
</dbReference>
<dbReference type="InterPro" id="IPR036249">
    <property type="entry name" value="Thioredoxin-like_sf"/>
</dbReference>
<dbReference type="InterPro" id="IPR011990">
    <property type="entry name" value="TPR-like_helical_dom_sf"/>
</dbReference>
<dbReference type="OrthoDB" id="75169at2759"/>
<keyword evidence="11" id="KW-0408">Iron</keyword>
<keyword evidence="7" id="KW-0479">Metal-binding</keyword>
<comment type="cofactor">
    <cofactor evidence="1">
        <name>L-ascorbate</name>
        <dbReference type="ChEBI" id="CHEBI:38290"/>
    </cofactor>
</comment>
<keyword evidence="10" id="KW-0560">Oxidoreductase</keyword>
<dbReference type="Pfam" id="PF00085">
    <property type="entry name" value="Thioredoxin"/>
    <property type="match status" value="1"/>
</dbReference>
<evidence type="ECO:0000256" key="10">
    <source>
        <dbReference type="ARBA" id="ARBA00023002"/>
    </source>
</evidence>
<dbReference type="SUPFAM" id="SSF54506">
    <property type="entry name" value="Diaminopimelate epimerase-like"/>
    <property type="match status" value="1"/>
</dbReference>
<sequence length="1009" mass="113122">MASIRCTESELPIYVVNAFTKKPFGGNPAAICLPGHQEIDSCIYQKLAAQMNISETAFIGKKSESQDYKTGDCFNLRWFTPTVEVPLCGHATLASAAVLYYVVGNQNECLTFDTQSGPLRVKKDGEFLCLDMPINKPNIVEKDVVERLQALIKATIGELAVHCVCYSPKTRKLLVRLEDSTSRSKFEQFEPDIQSMMSSAPDVIDVRGVIVTVRGNEGYCNEQGTQFDFVSRYFAPWNGINEDPVTGSAHTVLGSYWSEVLGKDNMLARQCSARGGDLRVSILKNGRVVVAGPAIIIFESTVFTEEEGNKPSENGATLSTAGTYSSASVEDTLFTGSVYGEHASAESDGSRNTVSDSFDKPELDATSSEANIDHSYSNTDNIDDNSNGTESENQTLPTVNNLNEHSENVSSVDNQTNINSVNVSELAANSTNKTMQPFWSCAKYNMTQQNVIVLKDKNSLMWWLDELNKTAGCAVVLFYAKWCYFSTSLAPMYNAVGRAFSGIPILAIDAYTHNSLNTRYGIVGVPTIILFQESRPVARFNRSRTFKDLVEFIHQSTGMEYNAIFRISVRSTELRSPEKNYVSQVKNSLGPVQSNILGQLDDFQPYFPTVEEDLYGSISAIYLLQDTYNISSHDMANGNIPGSSIKNELHADDCFELGSFALYFGRYHWAREWLVEALERVKRPGYNGNIDLPLLLEHASWIEYMTGNLEKALEHCVELIKISPYNTRALDNAMRYRRELKTGLIKTYEHVKADEEKKLIDTYQNSKITKLCREENLRKSHGPARFLKCRYKTDHPILRLKPGKEEVVLVTPRVVIYHDMVRDTDLEKIKNVARPYLQRSKAFNLKTGQVETVSYRISENAWIHENATDAVKIFNRRAEAISGLTMSTAEDLQVANYGLGGQYEEHHDHGYPNSPLINHVNGNRIATMLLYLTSVPYGGGTAFTRLNIYVRPDKGDVVFWYNLKQSGIGDNSTFHAACPVLSGIKWVGNKWFHLRGQEFRRPCTLNEDE</sequence>
<keyword evidence="12" id="KW-0325">Glycoprotein</keyword>
<dbReference type="InterPro" id="IPR003719">
    <property type="entry name" value="Phenazine_PhzF-like"/>
</dbReference>
<comment type="subcellular location">
    <subcellularLocation>
        <location evidence="3">Endoplasmic reticulum lumen</location>
    </subcellularLocation>
</comment>
<evidence type="ECO:0000256" key="6">
    <source>
        <dbReference type="ARBA" id="ARBA00012269"/>
    </source>
</evidence>
<comment type="caution">
    <text evidence="15">The sequence shown here is derived from an EMBL/GenBank/DDBJ whole genome shotgun (WGS) entry which is preliminary data.</text>
</comment>
<dbReference type="PROSITE" id="PS51471">
    <property type="entry name" value="FE2OG_OXY"/>
    <property type="match status" value="1"/>
</dbReference>
<dbReference type="Pfam" id="PF08336">
    <property type="entry name" value="P4Ha_N"/>
    <property type="match status" value="1"/>
</dbReference>
<dbReference type="AlphaFoldDB" id="A0A7D9DKK9"/>
<feature type="compositionally biased region" description="Polar residues" evidence="14">
    <location>
        <begin position="365"/>
        <end position="396"/>
    </location>
</feature>
<dbReference type="GO" id="GO:0004656">
    <property type="term" value="F:procollagen-proline 4-dioxygenase activity"/>
    <property type="evidence" value="ECO:0007669"/>
    <property type="project" value="UniProtKB-EC"/>
</dbReference>
<dbReference type="Pfam" id="PF23558">
    <property type="entry name" value="TPR_P4H"/>
    <property type="match status" value="1"/>
</dbReference>
<organism evidence="15 16">
    <name type="scientific">Paramuricea clavata</name>
    <name type="common">Red gorgonian</name>
    <name type="synonym">Violescent sea-whip</name>
    <dbReference type="NCBI Taxonomy" id="317549"/>
    <lineage>
        <taxon>Eukaryota</taxon>
        <taxon>Metazoa</taxon>
        <taxon>Cnidaria</taxon>
        <taxon>Anthozoa</taxon>
        <taxon>Octocorallia</taxon>
        <taxon>Malacalcyonacea</taxon>
        <taxon>Plexauridae</taxon>
        <taxon>Paramuricea</taxon>
    </lineage>
</organism>
<evidence type="ECO:0000256" key="14">
    <source>
        <dbReference type="SAM" id="MobiDB-lite"/>
    </source>
</evidence>
<dbReference type="Pfam" id="PF13640">
    <property type="entry name" value="2OG-FeII_Oxy_3"/>
    <property type="match status" value="1"/>
</dbReference>
<evidence type="ECO:0000313" key="15">
    <source>
        <dbReference type="EMBL" id="CAB3987475.1"/>
    </source>
</evidence>
<dbReference type="InterPro" id="IPR013766">
    <property type="entry name" value="Thioredoxin_domain"/>
</dbReference>
<dbReference type="InterPro" id="IPR044862">
    <property type="entry name" value="Pro_4_hyd_alph_FE2OG_OXY"/>
</dbReference>
<evidence type="ECO:0000256" key="13">
    <source>
        <dbReference type="ARBA" id="ARBA00023235"/>
    </source>
</evidence>
<feature type="region of interest" description="Disordered" evidence="14">
    <location>
        <begin position="342"/>
        <end position="396"/>
    </location>
</feature>
<proteinExistence type="inferred from homology"/>
<dbReference type="InterPro" id="IPR059068">
    <property type="entry name" value="TPR_P4H"/>
</dbReference>
<dbReference type="Gene3D" id="1.25.40.10">
    <property type="entry name" value="Tetratricopeptide repeat domain"/>
    <property type="match status" value="1"/>
</dbReference>
<dbReference type="Proteomes" id="UP001152795">
    <property type="component" value="Unassembled WGS sequence"/>
</dbReference>
<dbReference type="InterPro" id="IPR005123">
    <property type="entry name" value="Oxoglu/Fe-dep_dioxygenase_dom"/>
</dbReference>
<evidence type="ECO:0000256" key="11">
    <source>
        <dbReference type="ARBA" id="ARBA00023004"/>
    </source>
</evidence>
<dbReference type="PANTHER" id="PTHR13774">
    <property type="entry name" value="PHENAZINE BIOSYNTHESIS PROTEIN"/>
    <property type="match status" value="1"/>
</dbReference>
<comment type="similarity">
    <text evidence="4">Belongs to the P4HA family.</text>
</comment>
<dbReference type="GO" id="GO:0031418">
    <property type="term" value="F:L-ascorbic acid binding"/>
    <property type="evidence" value="ECO:0007669"/>
    <property type="project" value="InterPro"/>
</dbReference>
<evidence type="ECO:0000256" key="7">
    <source>
        <dbReference type="ARBA" id="ARBA00022723"/>
    </source>
</evidence>
<dbReference type="GO" id="GO:0006950">
    <property type="term" value="P:response to stress"/>
    <property type="evidence" value="ECO:0007669"/>
    <property type="project" value="UniProtKB-ARBA"/>
</dbReference>
<evidence type="ECO:0000256" key="2">
    <source>
        <dbReference type="ARBA" id="ARBA00002035"/>
    </source>
</evidence>
<keyword evidence="8" id="KW-0256">Endoplasmic reticulum</keyword>
<comment type="similarity">
    <text evidence="5">Belongs to the PhzF family.</text>
</comment>
<dbReference type="GO" id="GO:0005506">
    <property type="term" value="F:iron ion binding"/>
    <property type="evidence" value="ECO:0007669"/>
    <property type="project" value="InterPro"/>
</dbReference>
<evidence type="ECO:0000256" key="9">
    <source>
        <dbReference type="ARBA" id="ARBA00022964"/>
    </source>
</evidence>
<evidence type="ECO:0000256" key="8">
    <source>
        <dbReference type="ARBA" id="ARBA00022824"/>
    </source>
</evidence>
<dbReference type="GO" id="GO:0005788">
    <property type="term" value="C:endoplasmic reticulum lumen"/>
    <property type="evidence" value="ECO:0007669"/>
    <property type="project" value="UniProtKB-SubCell"/>
</dbReference>
<keyword evidence="13" id="KW-0413">Isomerase</keyword>
<dbReference type="PANTHER" id="PTHR13774:SF17">
    <property type="entry name" value="PHENAZINE BIOSYNTHESIS-LIKE DOMAIN-CONTAINING PROTEIN"/>
    <property type="match status" value="1"/>
</dbReference>
<keyword evidence="16" id="KW-1185">Reference proteome</keyword>
<dbReference type="NCBIfam" id="TIGR00654">
    <property type="entry name" value="PhzF_family"/>
    <property type="match status" value="1"/>
</dbReference>
<dbReference type="Pfam" id="PF02567">
    <property type="entry name" value="PhzC-PhzF"/>
    <property type="match status" value="1"/>
</dbReference>
<gene>
    <name evidence="15" type="ORF">PACLA_8A038283</name>
</gene>
<evidence type="ECO:0000256" key="4">
    <source>
        <dbReference type="ARBA" id="ARBA00006511"/>
    </source>
</evidence>
<dbReference type="GO" id="GO:0016853">
    <property type="term" value="F:isomerase activity"/>
    <property type="evidence" value="ECO:0007669"/>
    <property type="project" value="UniProtKB-KW"/>
</dbReference>
<evidence type="ECO:0000313" key="16">
    <source>
        <dbReference type="Proteomes" id="UP001152795"/>
    </source>
</evidence>
<dbReference type="Gene3D" id="3.40.30.10">
    <property type="entry name" value="Glutaredoxin"/>
    <property type="match status" value="1"/>
</dbReference>